<reference evidence="2 3" key="1">
    <citation type="submission" date="2021-12" db="EMBL/GenBank/DDBJ databases">
        <title>Antimicrobial susceptibility of Lactobacillus delbrueckii subsp. lactis obtained from milk products and other habitats.</title>
        <authorList>
            <person name="Shani N."/>
        </authorList>
    </citation>
    <scope>NUCLEOTIDE SEQUENCE [LARGE SCALE GENOMIC DNA]</scope>
    <source>
        <strain evidence="2 3">FAM 21755</strain>
    </source>
</reference>
<comment type="caution">
    <text evidence="2">The sequence shown here is derived from an EMBL/GenBank/DDBJ whole genome shotgun (WGS) entry which is preliminary data.</text>
</comment>
<dbReference type="Pfam" id="PF00535">
    <property type="entry name" value="Glycos_transf_2"/>
    <property type="match status" value="1"/>
</dbReference>
<evidence type="ECO:0000313" key="3">
    <source>
        <dbReference type="Proteomes" id="UP001200334"/>
    </source>
</evidence>
<dbReference type="RefSeq" id="WP_016396539.1">
    <property type="nucleotide sequence ID" value="NZ_CP046131.1"/>
</dbReference>
<dbReference type="AlphaFoldDB" id="A0ABD4SJ48"/>
<dbReference type="EMBL" id="JAJNUY010000079">
    <property type="protein sequence ID" value="MCD5564397.1"/>
    <property type="molecule type" value="Genomic_DNA"/>
</dbReference>
<evidence type="ECO:0000259" key="1">
    <source>
        <dbReference type="Pfam" id="PF00535"/>
    </source>
</evidence>
<protein>
    <submittedName>
        <fullName evidence="2">Glycosyltransferase</fullName>
        <ecNumber evidence="2">2.4.-.-</ecNumber>
    </submittedName>
</protein>
<sequence>MILLVPAMNEEGIIEQTMRLFLRETANLPNVKMVIIDDASSDDTALLVKSFSKQAGGKIQLLQRQLPQAQTGKGTALNWAYQQVILESRDPGSFDLRRFGRGCLHGGRKLPEGYPVFCPG</sequence>
<name>A0ABD4SJ48_LACDL</name>
<dbReference type="EC" id="2.4.-.-" evidence="2"/>
<gene>
    <name evidence="2" type="ORF">LOB85_10035</name>
</gene>
<dbReference type="SUPFAM" id="SSF53448">
    <property type="entry name" value="Nucleotide-diphospho-sugar transferases"/>
    <property type="match status" value="1"/>
</dbReference>
<keyword evidence="2" id="KW-0808">Transferase</keyword>
<dbReference type="GO" id="GO:0016757">
    <property type="term" value="F:glycosyltransferase activity"/>
    <property type="evidence" value="ECO:0007669"/>
    <property type="project" value="UniProtKB-KW"/>
</dbReference>
<dbReference type="InterPro" id="IPR001173">
    <property type="entry name" value="Glyco_trans_2-like"/>
</dbReference>
<accession>A0ABD4SJ48</accession>
<dbReference type="Proteomes" id="UP001200334">
    <property type="component" value="Unassembled WGS sequence"/>
</dbReference>
<keyword evidence="2" id="KW-0328">Glycosyltransferase</keyword>
<dbReference type="Gene3D" id="3.90.550.10">
    <property type="entry name" value="Spore Coat Polysaccharide Biosynthesis Protein SpsA, Chain A"/>
    <property type="match status" value="1"/>
</dbReference>
<proteinExistence type="predicted"/>
<feature type="domain" description="Glycosyltransferase 2-like" evidence="1">
    <location>
        <begin position="4"/>
        <end position="83"/>
    </location>
</feature>
<dbReference type="InterPro" id="IPR029044">
    <property type="entry name" value="Nucleotide-diphossugar_trans"/>
</dbReference>
<organism evidence="2 3">
    <name type="scientific">Lactobacillus delbrueckii subsp. lactis</name>
    <dbReference type="NCBI Taxonomy" id="29397"/>
    <lineage>
        <taxon>Bacteria</taxon>
        <taxon>Bacillati</taxon>
        <taxon>Bacillota</taxon>
        <taxon>Bacilli</taxon>
        <taxon>Lactobacillales</taxon>
        <taxon>Lactobacillaceae</taxon>
        <taxon>Lactobacillus</taxon>
    </lineage>
</organism>
<evidence type="ECO:0000313" key="2">
    <source>
        <dbReference type="EMBL" id="MCD5564397.1"/>
    </source>
</evidence>